<dbReference type="Gene3D" id="3.40.50.880">
    <property type="match status" value="2"/>
</dbReference>
<dbReference type="PROSITE" id="PS01236">
    <property type="entry name" value="PDXT_SNO_1"/>
    <property type="match status" value="1"/>
</dbReference>
<accession>A0AAV9AR55</accession>
<dbReference type="GO" id="GO:0004359">
    <property type="term" value="F:glutaminase activity"/>
    <property type="evidence" value="ECO:0007669"/>
    <property type="project" value="InterPro"/>
</dbReference>
<dbReference type="PANTHER" id="PTHR10566">
    <property type="entry name" value="CHAPERONE-ACTIVITY OF BC1 COMPLEX CABC1 -RELATED"/>
    <property type="match status" value="1"/>
</dbReference>
<keyword evidence="6" id="KW-1185">Reference proteome</keyword>
<name>A0AAV9AR55_ACOGR</name>
<dbReference type="CDD" id="cd05121">
    <property type="entry name" value="ABC1_ADCK3-like"/>
    <property type="match status" value="1"/>
</dbReference>
<dbReference type="SUPFAM" id="SSF52317">
    <property type="entry name" value="Class I glutamine amidotransferase-like"/>
    <property type="match status" value="1"/>
</dbReference>
<dbReference type="AlphaFoldDB" id="A0AAV9AR55"/>
<feature type="domain" description="ABC1 atypical kinase-like" evidence="4">
    <location>
        <begin position="224"/>
        <end position="283"/>
    </location>
</feature>
<dbReference type="InterPro" id="IPR050154">
    <property type="entry name" value="UbiB_kinase"/>
</dbReference>
<dbReference type="InterPro" id="IPR029062">
    <property type="entry name" value="Class_I_gatase-like"/>
</dbReference>
<dbReference type="InterPro" id="IPR021196">
    <property type="entry name" value="PdxT/SNO_CS"/>
</dbReference>
<feature type="domain" description="ABC1 atypical kinase-like" evidence="4">
    <location>
        <begin position="285"/>
        <end position="461"/>
    </location>
</feature>
<proteinExistence type="inferred from homology"/>
<dbReference type="GO" id="GO:0042823">
    <property type="term" value="P:pyridoxal phosphate biosynthetic process"/>
    <property type="evidence" value="ECO:0007669"/>
    <property type="project" value="InterPro"/>
</dbReference>
<dbReference type="Pfam" id="PF03109">
    <property type="entry name" value="ABC1"/>
    <property type="match status" value="2"/>
</dbReference>
<evidence type="ECO:0000259" key="4">
    <source>
        <dbReference type="Pfam" id="PF03109"/>
    </source>
</evidence>
<evidence type="ECO:0000256" key="3">
    <source>
        <dbReference type="SAM" id="MobiDB-lite"/>
    </source>
</evidence>
<organism evidence="5 6">
    <name type="scientific">Acorus gramineus</name>
    <name type="common">Dwarf sweet flag</name>
    <dbReference type="NCBI Taxonomy" id="55184"/>
    <lineage>
        <taxon>Eukaryota</taxon>
        <taxon>Viridiplantae</taxon>
        <taxon>Streptophyta</taxon>
        <taxon>Embryophyta</taxon>
        <taxon>Tracheophyta</taxon>
        <taxon>Spermatophyta</taxon>
        <taxon>Magnoliopsida</taxon>
        <taxon>Liliopsida</taxon>
        <taxon>Acoraceae</taxon>
        <taxon>Acorus</taxon>
    </lineage>
</organism>
<dbReference type="PROSITE" id="PS51130">
    <property type="entry name" value="PDXT_SNO_2"/>
    <property type="match status" value="1"/>
</dbReference>
<evidence type="ECO:0000313" key="5">
    <source>
        <dbReference type="EMBL" id="KAK1266643.1"/>
    </source>
</evidence>
<comment type="similarity">
    <text evidence="1">Belongs to the glutaminase PdxT/SNO family.</text>
</comment>
<gene>
    <name evidence="5" type="ORF">QJS04_geneDACA015361</name>
</gene>
<dbReference type="SUPFAM" id="SSF56112">
    <property type="entry name" value="Protein kinase-like (PK-like)"/>
    <property type="match status" value="1"/>
</dbReference>
<reference evidence="5" key="2">
    <citation type="submission" date="2023-06" db="EMBL/GenBank/DDBJ databases">
        <authorList>
            <person name="Ma L."/>
            <person name="Liu K.-W."/>
            <person name="Li Z."/>
            <person name="Hsiao Y.-Y."/>
            <person name="Qi Y."/>
            <person name="Fu T."/>
            <person name="Tang G."/>
            <person name="Zhang D."/>
            <person name="Sun W.-H."/>
            <person name="Liu D.-K."/>
            <person name="Li Y."/>
            <person name="Chen G.-Z."/>
            <person name="Liu X.-D."/>
            <person name="Liao X.-Y."/>
            <person name="Jiang Y.-T."/>
            <person name="Yu X."/>
            <person name="Hao Y."/>
            <person name="Huang J."/>
            <person name="Zhao X.-W."/>
            <person name="Ke S."/>
            <person name="Chen Y.-Y."/>
            <person name="Wu W.-L."/>
            <person name="Hsu J.-L."/>
            <person name="Lin Y.-F."/>
            <person name="Huang M.-D."/>
            <person name="Li C.-Y."/>
            <person name="Huang L."/>
            <person name="Wang Z.-W."/>
            <person name="Zhao X."/>
            <person name="Zhong W.-Y."/>
            <person name="Peng D.-H."/>
            <person name="Ahmad S."/>
            <person name="Lan S."/>
            <person name="Zhang J.-S."/>
            <person name="Tsai W.-C."/>
            <person name="Van De Peer Y."/>
            <person name="Liu Z.-J."/>
        </authorList>
    </citation>
    <scope>NUCLEOTIDE SEQUENCE</scope>
    <source>
        <strain evidence="5">SCP</strain>
        <tissue evidence="5">Leaves</tissue>
    </source>
</reference>
<protein>
    <recommendedName>
        <fullName evidence="4">ABC1 atypical kinase-like domain-containing protein</fullName>
    </recommendedName>
</protein>
<evidence type="ECO:0000256" key="1">
    <source>
        <dbReference type="ARBA" id="ARBA00008345"/>
    </source>
</evidence>
<dbReference type="InterPro" id="IPR002161">
    <property type="entry name" value="PdxT/SNO"/>
</dbReference>
<evidence type="ECO:0000256" key="2">
    <source>
        <dbReference type="ARBA" id="ARBA00009670"/>
    </source>
</evidence>
<dbReference type="InterPro" id="IPR004147">
    <property type="entry name" value="ABC1_dom"/>
</dbReference>
<dbReference type="Proteomes" id="UP001179952">
    <property type="component" value="Unassembled WGS sequence"/>
</dbReference>
<feature type="region of interest" description="Disordered" evidence="3">
    <location>
        <begin position="754"/>
        <end position="773"/>
    </location>
</feature>
<dbReference type="InterPro" id="IPR011009">
    <property type="entry name" value="Kinase-like_dom_sf"/>
</dbReference>
<evidence type="ECO:0000313" key="6">
    <source>
        <dbReference type="Proteomes" id="UP001179952"/>
    </source>
</evidence>
<comment type="caution">
    <text evidence="5">The sequence shown here is derived from an EMBL/GenBank/DDBJ whole genome shotgun (WGS) entry which is preliminary data.</text>
</comment>
<comment type="similarity">
    <text evidence="2">Belongs to the protein kinase superfamily. ADCK protein kinase family.</text>
</comment>
<sequence length="784" mass="87265">MASCTTAAAAAAAFSLPNLSYRTGSDGVQRHGKRRRRQVSFALPSSSSNGDLQFLRQGLRWVKSSPHFSGLSTTVSRTFWLRFLEDPGASSSSPFPIPPLPSPSYPGLSGMDLLMSDLEALKLYAFHLHQLTKIWSMPLPETYDPQIIAFYFSCRPHVLVFRVLEFNKIGLEEDEISNSSDYYIGHLLKETMLNLGPTFIKVGQSLSTRPDIMGSEISKALSELNENIPPFPREVAIDIIEQELGSPVETIFSHISEKPIASASFGQVYRGCTLDGCDVAVKLGVLRKVAKRKSDLCLYADELGKGLVGELDYTIEAVNASEFRVAHARFSFISVPKVYGHLSKKRVLTMEWMAGENPSELLFMSQDPGHQVVGNLPRQKLEARKRLLDLINKGVEASLVQLLETGLLHADPHTGNLRYTNEGHIGFLDFGLLCRMEKKHQFAFLAFIVHIINGDWGAVVHDLTEMDVVRPGPNLFRVTMVLGKIWSIALKYHFRMPPYYTLVLRSLASLEGLAVTADPDFMTFQAACPYVVHKLFSDNSVPMRRILHSAVFNKRKEFEWERLAMYLKIGSTRWEWGRVKNEDMNLALRRVGVKGVEVKKSDELDQISALIIPGGESTTMSKLAHYHNLVCSLSSSSSSSLMLQSFETELHVPKLAAKVGGPTSFRGVFIRAPAILEAGPCVEILADYPVSSDKSSTLVSSDGTQQEEAGSQEKVIVAVKQGNLLATAFHPELTSDTRWHSFFLKMMEDNGVQSSFGDSTTEEALHEQQKGRSNDLPVFEWQGW</sequence>
<dbReference type="EMBL" id="JAUJYN010000007">
    <property type="protein sequence ID" value="KAK1266643.1"/>
    <property type="molecule type" value="Genomic_DNA"/>
</dbReference>
<dbReference type="Pfam" id="PF01174">
    <property type="entry name" value="SNO"/>
    <property type="match status" value="2"/>
</dbReference>
<feature type="compositionally biased region" description="Basic and acidic residues" evidence="3">
    <location>
        <begin position="763"/>
        <end position="773"/>
    </location>
</feature>
<reference evidence="5" key="1">
    <citation type="journal article" date="2023" name="Nat. Commun.">
        <title>Diploid and tetraploid genomes of Acorus and the evolution of monocots.</title>
        <authorList>
            <person name="Ma L."/>
            <person name="Liu K.W."/>
            <person name="Li Z."/>
            <person name="Hsiao Y.Y."/>
            <person name="Qi Y."/>
            <person name="Fu T."/>
            <person name="Tang G.D."/>
            <person name="Zhang D."/>
            <person name="Sun W.H."/>
            <person name="Liu D.K."/>
            <person name="Li Y."/>
            <person name="Chen G.Z."/>
            <person name="Liu X.D."/>
            <person name="Liao X.Y."/>
            <person name="Jiang Y.T."/>
            <person name="Yu X."/>
            <person name="Hao Y."/>
            <person name="Huang J."/>
            <person name="Zhao X.W."/>
            <person name="Ke S."/>
            <person name="Chen Y.Y."/>
            <person name="Wu W.L."/>
            <person name="Hsu J.L."/>
            <person name="Lin Y.F."/>
            <person name="Huang M.D."/>
            <person name="Li C.Y."/>
            <person name="Huang L."/>
            <person name="Wang Z.W."/>
            <person name="Zhao X."/>
            <person name="Zhong W.Y."/>
            <person name="Peng D.H."/>
            <person name="Ahmad S."/>
            <person name="Lan S."/>
            <person name="Zhang J.S."/>
            <person name="Tsai W.C."/>
            <person name="Van de Peer Y."/>
            <person name="Liu Z.J."/>
        </authorList>
    </citation>
    <scope>NUCLEOTIDE SEQUENCE</scope>
    <source>
        <strain evidence="5">SCP</strain>
    </source>
</reference>
<dbReference type="PANTHER" id="PTHR10566:SF123">
    <property type="entry name" value="PROTEIN KINASE SUPERFAMILY PROTEIN"/>
    <property type="match status" value="1"/>
</dbReference>